<proteinExistence type="predicted"/>
<reference evidence="1 2" key="1">
    <citation type="submission" date="2021-03" db="EMBL/GenBank/DDBJ databases">
        <title>Genomic Encyclopedia of Type Strains, Phase IV (KMG-IV): sequencing the most valuable type-strain genomes for metagenomic binning, comparative biology and taxonomic classification.</title>
        <authorList>
            <person name="Goeker M."/>
        </authorList>
    </citation>
    <scope>NUCLEOTIDE SEQUENCE [LARGE SCALE GENOMIC DNA]</scope>
    <source>
        <strain evidence="1 2">DSM 21085</strain>
    </source>
</reference>
<dbReference type="EMBL" id="JAGGKK010000011">
    <property type="protein sequence ID" value="MBP1949349.1"/>
    <property type="molecule type" value="Genomic_DNA"/>
</dbReference>
<gene>
    <name evidence="1" type="ORF">J2Z82_002286</name>
</gene>
<protein>
    <submittedName>
        <fullName evidence="1">Uncharacterized protein</fullName>
    </submittedName>
</protein>
<organism evidence="1 2">
    <name type="scientific">Virgibacillus litoralis</name>
    <dbReference type="NCBI Taxonomy" id="578221"/>
    <lineage>
        <taxon>Bacteria</taxon>
        <taxon>Bacillati</taxon>
        <taxon>Bacillota</taxon>
        <taxon>Bacilli</taxon>
        <taxon>Bacillales</taxon>
        <taxon>Bacillaceae</taxon>
        <taxon>Virgibacillus</taxon>
    </lineage>
</organism>
<evidence type="ECO:0000313" key="2">
    <source>
        <dbReference type="Proteomes" id="UP001519328"/>
    </source>
</evidence>
<keyword evidence="2" id="KW-1185">Reference proteome</keyword>
<dbReference type="Proteomes" id="UP001519328">
    <property type="component" value="Unassembled WGS sequence"/>
</dbReference>
<evidence type="ECO:0000313" key="1">
    <source>
        <dbReference type="EMBL" id="MBP1949349.1"/>
    </source>
</evidence>
<dbReference type="RefSeq" id="WP_209480850.1">
    <property type="nucleotide sequence ID" value="NZ_JAGGKK010000011.1"/>
</dbReference>
<comment type="caution">
    <text evidence="1">The sequence shown here is derived from an EMBL/GenBank/DDBJ whole genome shotgun (WGS) entry which is preliminary data.</text>
</comment>
<sequence length="171" mass="19973">MFTNIHVLNYSNVTSNETIKKYMNNFTEYLNQQNIHEFSINYNDKLYYEEVIKIIDRLIVSEYLIHNLDLSLMLNNTNNEVFAIIGEELPTENQWGDATDFIAVISCTLEKNIWHEIAHLIGANDHYDNNTQKALDICMDENCIMQHGKDEGVFCNRVIDEIKKHLKNIDG</sequence>
<name>A0ABS4HFH1_9BACI</name>
<accession>A0ABS4HFH1</accession>